<feature type="compositionally biased region" description="Basic and acidic residues" evidence="1">
    <location>
        <begin position="220"/>
        <end position="249"/>
    </location>
</feature>
<evidence type="ECO:0000313" key="4">
    <source>
        <dbReference type="Proteomes" id="UP000326759"/>
    </source>
</evidence>
<evidence type="ECO:0000313" key="3">
    <source>
        <dbReference type="EMBL" id="KAB7497027.1"/>
    </source>
</evidence>
<keyword evidence="4" id="KW-1185">Reference proteome</keyword>
<evidence type="ECO:0000256" key="1">
    <source>
        <dbReference type="SAM" id="MobiDB-lite"/>
    </source>
</evidence>
<feature type="compositionally biased region" description="Basic residues" evidence="1">
    <location>
        <begin position="258"/>
        <end position="269"/>
    </location>
</feature>
<feature type="signal peptide" evidence="2">
    <location>
        <begin position="1"/>
        <end position="25"/>
    </location>
</feature>
<comment type="caution">
    <text evidence="3">The sequence shown here is derived from an EMBL/GenBank/DDBJ whole genome shotgun (WGS) entry which is preliminary data.</text>
</comment>
<gene>
    <name evidence="3" type="ORF">Anas_06689</name>
</gene>
<reference evidence="3 4" key="1">
    <citation type="journal article" date="2019" name="PLoS Biol.">
        <title>Sex chromosomes control vertical transmission of feminizing Wolbachia symbionts in an isopod.</title>
        <authorList>
            <person name="Becking T."/>
            <person name="Chebbi M.A."/>
            <person name="Giraud I."/>
            <person name="Moumen B."/>
            <person name="Laverre T."/>
            <person name="Caubet Y."/>
            <person name="Peccoud J."/>
            <person name="Gilbert C."/>
            <person name="Cordaux R."/>
        </authorList>
    </citation>
    <scope>NUCLEOTIDE SEQUENCE [LARGE SCALE GENOMIC DNA]</scope>
    <source>
        <strain evidence="3">ANa2</strain>
        <tissue evidence="3">Whole body excluding digestive tract and cuticle</tissue>
    </source>
</reference>
<keyword evidence="2" id="KW-0732">Signal</keyword>
<feature type="chain" id="PRO_5024359138" evidence="2">
    <location>
        <begin position="26"/>
        <end position="324"/>
    </location>
</feature>
<dbReference type="AlphaFoldDB" id="A0A5N5SSP3"/>
<dbReference type="EMBL" id="SEYY01020772">
    <property type="protein sequence ID" value="KAB7497027.1"/>
    <property type="molecule type" value="Genomic_DNA"/>
</dbReference>
<sequence length="324" mass="37345">MALITDKAIVLILVTGFVQIVHLQARHTEYVFGPRQHLDSGQDFGDPSLPDFEMHQETPLQNRHIRERKILNDRDALIETFEKFLEENDDSYFYVDEDEGPNFNDFDDLDDIEKEHYDTFGENDEEYSYISQVPLKRVRRRIIPIGGGALDRGRSGRNGPYERTRSPWGQPPNRNRDGFARRSGPTGSAALFSLFPDLAPPDWKANKGAKENPKKKKASKEKEKGSNKKKKDDLSENEKLEEKSQKDEPSPSDSSASQKRRIQKKKTKLSKNEKEEIAKFADSHGVEKAVSHFKSRVNAPLRANAVEKFLRRYKNRMQRKANRS</sequence>
<organism evidence="3 4">
    <name type="scientific">Armadillidium nasatum</name>
    <dbReference type="NCBI Taxonomy" id="96803"/>
    <lineage>
        <taxon>Eukaryota</taxon>
        <taxon>Metazoa</taxon>
        <taxon>Ecdysozoa</taxon>
        <taxon>Arthropoda</taxon>
        <taxon>Crustacea</taxon>
        <taxon>Multicrustacea</taxon>
        <taxon>Malacostraca</taxon>
        <taxon>Eumalacostraca</taxon>
        <taxon>Peracarida</taxon>
        <taxon>Isopoda</taxon>
        <taxon>Oniscidea</taxon>
        <taxon>Crinocheta</taxon>
        <taxon>Armadillidiidae</taxon>
        <taxon>Armadillidium</taxon>
    </lineage>
</organism>
<name>A0A5N5SSP3_9CRUS</name>
<evidence type="ECO:0000256" key="2">
    <source>
        <dbReference type="SAM" id="SignalP"/>
    </source>
</evidence>
<feature type="region of interest" description="Disordered" evidence="1">
    <location>
        <begin position="146"/>
        <end position="275"/>
    </location>
</feature>
<dbReference type="Proteomes" id="UP000326759">
    <property type="component" value="Unassembled WGS sequence"/>
</dbReference>
<protein>
    <submittedName>
        <fullName evidence="3">Uncharacterized protein</fullName>
    </submittedName>
</protein>
<proteinExistence type="predicted"/>
<dbReference type="OrthoDB" id="10337071at2759"/>
<accession>A0A5N5SSP3</accession>